<reference evidence="2" key="2">
    <citation type="submission" date="2023-05" db="EMBL/GenBank/DDBJ databases">
        <authorList>
            <consortium name="Lawrence Berkeley National Laboratory"/>
            <person name="Steindorff A."/>
            <person name="Hensen N."/>
            <person name="Bonometti L."/>
            <person name="Westerberg I."/>
            <person name="Brannstrom I.O."/>
            <person name="Guillou S."/>
            <person name="Cros-Aarteil S."/>
            <person name="Calhoun S."/>
            <person name="Haridas S."/>
            <person name="Kuo A."/>
            <person name="Mondo S."/>
            <person name="Pangilinan J."/>
            <person name="Riley R."/>
            <person name="Labutti K."/>
            <person name="Andreopoulos B."/>
            <person name="Lipzen A."/>
            <person name="Chen C."/>
            <person name="Yanf M."/>
            <person name="Daum C."/>
            <person name="Ng V."/>
            <person name="Clum A."/>
            <person name="Ohm R."/>
            <person name="Martin F."/>
            <person name="Silar P."/>
            <person name="Natvig D."/>
            <person name="Lalanne C."/>
            <person name="Gautier V."/>
            <person name="Ament-Velasquez S.L."/>
            <person name="Kruys A."/>
            <person name="Hutchinson M.I."/>
            <person name="Powell A.J."/>
            <person name="Barry K."/>
            <person name="Miller A.N."/>
            <person name="Grigoriev I.V."/>
            <person name="Debuchy R."/>
            <person name="Gladieux P."/>
            <person name="Thoren M.H."/>
            <person name="Johannesson H."/>
        </authorList>
    </citation>
    <scope>NUCLEOTIDE SEQUENCE</scope>
    <source>
        <strain evidence="2">CBS 538.74</strain>
    </source>
</reference>
<comment type="caution">
    <text evidence="2">The sequence shown here is derived from an EMBL/GenBank/DDBJ whole genome shotgun (WGS) entry which is preliminary data.</text>
</comment>
<feature type="signal peptide" evidence="1">
    <location>
        <begin position="1"/>
        <end position="17"/>
    </location>
</feature>
<accession>A0AAN6ZX68</accession>
<evidence type="ECO:0000313" key="2">
    <source>
        <dbReference type="EMBL" id="KAK4153444.1"/>
    </source>
</evidence>
<dbReference type="EMBL" id="MU856940">
    <property type="protein sequence ID" value="KAK4153444.1"/>
    <property type="molecule type" value="Genomic_DNA"/>
</dbReference>
<organism evidence="2 3">
    <name type="scientific">Chaetomidium leptoderma</name>
    <dbReference type="NCBI Taxonomy" id="669021"/>
    <lineage>
        <taxon>Eukaryota</taxon>
        <taxon>Fungi</taxon>
        <taxon>Dikarya</taxon>
        <taxon>Ascomycota</taxon>
        <taxon>Pezizomycotina</taxon>
        <taxon>Sordariomycetes</taxon>
        <taxon>Sordariomycetidae</taxon>
        <taxon>Sordariales</taxon>
        <taxon>Chaetomiaceae</taxon>
        <taxon>Chaetomidium</taxon>
    </lineage>
</organism>
<sequence>MQLTTVLLSIFAAAASAAPASGSSCPAPTRKFGIMALRSASPIHFAQASASQNKIVLSLPEAKLDAQCTDGQARRDAVFYIQDGELYLYGNKDKVQQFFVDRSGMGQGVLQYFNKGETTPGSKFELKGWAVDENDNLSFNGAGLLACPSTTDSSWYVWVSAGVDQPAGQKGCLGFNSRTITADKPVKCTYSNYSA</sequence>
<evidence type="ECO:0000256" key="1">
    <source>
        <dbReference type="SAM" id="SignalP"/>
    </source>
</evidence>
<gene>
    <name evidence="2" type="ORF">C8A00DRAFT_43627</name>
</gene>
<dbReference type="AlphaFoldDB" id="A0AAN6ZX68"/>
<evidence type="ECO:0000313" key="3">
    <source>
        <dbReference type="Proteomes" id="UP001302745"/>
    </source>
</evidence>
<name>A0AAN6ZX68_9PEZI</name>
<feature type="chain" id="PRO_5043023516" description="Cell wall protein PhiA" evidence="1">
    <location>
        <begin position="18"/>
        <end position="195"/>
    </location>
</feature>
<keyword evidence="3" id="KW-1185">Reference proteome</keyword>
<proteinExistence type="predicted"/>
<reference evidence="2" key="1">
    <citation type="journal article" date="2023" name="Mol. Phylogenet. Evol.">
        <title>Genome-scale phylogeny and comparative genomics of the fungal order Sordariales.</title>
        <authorList>
            <person name="Hensen N."/>
            <person name="Bonometti L."/>
            <person name="Westerberg I."/>
            <person name="Brannstrom I.O."/>
            <person name="Guillou S."/>
            <person name="Cros-Aarteil S."/>
            <person name="Calhoun S."/>
            <person name="Haridas S."/>
            <person name="Kuo A."/>
            <person name="Mondo S."/>
            <person name="Pangilinan J."/>
            <person name="Riley R."/>
            <person name="LaButti K."/>
            <person name="Andreopoulos B."/>
            <person name="Lipzen A."/>
            <person name="Chen C."/>
            <person name="Yan M."/>
            <person name="Daum C."/>
            <person name="Ng V."/>
            <person name="Clum A."/>
            <person name="Steindorff A."/>
            <person name="Ohm R.A."/>
            <person name="Martin F."/>
            <person name="Silar P."/>
            <person name="Natvig D.O."/>
            <person name="Lalanne C."/>
            <person name="Gautier V."/>
            <person name="Ament-Velasquez S.L."/>
            <person name="Kruys A."/>
            <person name="Hutchinson M.I."/>
            <person name="Powell A.J."/>
            <person name="Barry K."/>
            <person name="Miller A.N."/>
            <person name="Grigoriev I.V."/>
            <person name="Debuchy R."/>
            <person name="Gladieux P."/>
            <person name="Hiltunen Thoren M."/>
            <person name="Johannesson H."/>
        </authorList>
    </citation>
    <scope>NUCLEOTIDE SEQUENCE</scope>
    <source>
        <strain evidence="2">CBS 538.74</strain>
    </source>
</reference>
<evidence type="ECO:0008006" key="4">
    <source>
        <dbReference type="Google" id="ProtNLM"/>
    </source>
</evidence>
<dbReference type="Proteomes" id="UP001302745">
    <property type="component" value="Unassembled WGS sequence"/>
</dbReference>
<protein>
    <recommendedName>
        <fullName evidence="4">Cell wall protein PhiA</fullName>
    </recommendedName>
</protein>
<keyword evidence="1" id="KW-0732">Signal</keyword>